<dbReference type="AlphaFoldDB" id="A0A8H7VKW7"/>
<feature type="signal peptide" evidence="2">
    <location>
        <begin position="1"/>
        <end position="22"/>
    </location>
</feature>
<evidence type="ECO:0000256" key="1">
    <source>
        <dbReference type="SAM" id="Coils"/>
    </source>
</evidence>
<dbReference type="PANTHER" id="PTHR13715">
    <property type="entry name" value="RYANODINE RECEPTOR AND IP3 RECEPTOR"/>
    <property type="match status" value="1"/>
</dbReference>
<proteinExistence type="predicted"/>
<evidence type="ECO:0000313" key="4">
    <source>
        <dbReference type="Proteomes" id="UP000646827"/>
    </source>
</evidence>
<keyword evidence="1" id="KW-0175">Coiled coil</keyword>
<gene>
    <name evidence="3" type="ORF">INT45_012506</name>
</gene>
<evidence type="ECO:0000256" key="2">
    <source>
        <dbReference type="SAM" id="SignalP"/>
    </source>
</evidence>
<dbReference type="GO" id="GO:0006816">
    <property type="term" value="P:calcium ion transport"/>
    <property type="evidence" value="ECO:0007669"/>
    <property type="project" value="InterPro"/>
</dbReference>
<feature type="chain" id="PRO_5034818677" evidence="2">
    <location>
        <begin position="23"/>
        <end position="155"/>
    </location>
</feature>
<feature type="coiled-coil region" evidence="1">
    <location>
        <begin position="107"/>
        <end position="141"/>
    </location>
</feature>
<dbReference type="InterPro" id="IPR015925">
    <property type="entry name" value="Ryanodine_IP3_receptor"/>
</dbReference>
<dbReference type="EMBL" id="JAEPRB010000234">
    <property type="protein sequence ID" value="KAG2218364.1"/>
    <property type="molecule type" value="Genomic_DNA"/>
</dbReference>
<organism evidence="3 4">
    <name type="scientific">Circinella minor</name>
    <dbReference type="NCBI Taxonomy" id="1195481"/>
    <lineage>
        <taxon>Eukaryota</taxon>
        <taxon>Fungi</taxon>
        <taxon>Fungi incertae sedis</taxon>
        <taxon>Mucoromycota</taxon>
        <taxon>Mucoromycotina</taxon>
        <taxon>Mucoromycetes</taxon>
        <taxon>Mucorales</taxon>
        <taxon>Lichtheimiaceae</taxon>
        <taxon>Circinella</taxon>
    </lineage>
</organism>
<keyword evidence="2" id="KW-0732">Signal</keyword>
<evidence type="ECO:0000313" key="3">
    <source>
        <dbReference type="EMBL" id="KAG2218364.1"/>
    </source>
</evidence>
<protein>
    <submittedName>
        <fullName evidence="3">Uncharacterized protein</fullName>
    </submittedName>
</protein>
<keyword evidence="4" id="KW-1185">Reference proteome</keyword>
<accession>A0A8H7VKW7</accession>
<sequence>MPFSVLFLTLSVIYAMVKRSSIQQDMNSTCFICSISSVEFQRIAKKGFEDHVKYDHNIWQYLFFLVHLKTKDRTEYTGPESYVSECLKESNYSFFPVNRALCLRQGESDENERLEKLEEVAQMLLQKVNGMEEHIEKLTELQSRSRSNSLMLSPM</sequence>
<name>A0A8H7VKW7_9FUNG</name>
<dbReference type="PANTHER" id="PTHR13715:SF99">
    <property type="entry name" value="INOSITOL 1,4,5-TRISPHOSPHATE RECEPTOR-LIKE PROTEIN A"/>
    <property type="match status" value="1"/>
</dbReference>
<dbReference type="Proteomes" id="UP000646827">
    <property type="component" value="Unassembled WGS sequence"/>
</dbReference>
<reference evidence="3 4" key="1">
    <citation type="submission" date="2020-12" db="EMBL/GenBank/DDBJ databases">
        <title>Metabolic potential, ecology and presence of endohyphal bacteria is reflected in genomic diversity of Mucoromycotina.</title>
        <authorList>
            <person name="Muszewska A."/>
            <person name="Okrasinska A."/>
            <person name="Steczkiewicz K."/>
            <person name="Drgas O."/>
            <person name="Orlowska M."/>
            <person name="Perlinska-Lenart U."/>
            <person name="Aleksandrzak-Piekarczyk T."/>
            <person name="Szatraj K."/>
            <person name="Zielenkiewicz U."/>
            <person name="Pilsyk S."/>
            <person name="Malc E."/>
            <person name="Mieczkowski P."/>
            <person name="Kruszewska J.S."/>
            <person name="Biernat P."/>
            <person name="Pawlowska J."/>
        </authorList>
    </citation>
    <scope>NUCLEOTIDE SEQUENCE [LARGE SCALE GENOMIC DNA]</scope>
    <source>
        <strain evidence="3 4">CBS 142.35</strain>
    </source>
</reference>
<comment type="caution">
    <text evidence="3">The sequence shown here is derived from an EMBL/GenBank/DDBJ whole genome shotgun (WGS) entry which is preliminary data.</text>
</comment>
<dbReference type="OrthoDB" id="300855at2759"/>